<evidence type="ECO:0008006" key="3">
    <source>
        <dbReference type="Google" id="ProtNLM"/>
    </source>
</evidence>
<evidence type="ECO:0000313" key="1">
    <source>
        <dbReference type="EMBL" id="OWY96495.1"/>
    </source>
</evidence>
<dbReference type="InterPro" id="IPR012337">
    <property type="entry name" value="RNaseH-like_sf"/>
</dbReference>
<dbReference type="GO" id="GO:0003676">
    <property type="term" value="F:nucleic acid binding"/>
    <property type="evidence" value="ECO:0007669"/>
    <property type="project" value="InterPro"/>
</dbReference>
<sequence length="557" mass="62678">MTMRARKISAFLLAPNAIRIKESPMIYQRMIDNALWGFVQPKCGWERYTERMKLTEESAKHQRSLDDNSDFTLTTTRTKFEADRQASSELDPVLRMVNDPYPDMFATNEPDESSLVPVFQRRSFVDDICFGGTIFDDCLNTLDKLLARLEECRISVSFTKSIFCQSKVDFLSHEVSPEGIRPDPKKMTAITKLPFPKSNRFIQNAVYGAALYQLKEDDFSEGGDLAAAKESFTALQRKVADTPILRYFDAKKEIHIMLYANEWALSATLMQMHDDCPLLWTSPQGYRDELSLGREGSPSFVAATQVQVAVLLPPWQLEVQRVREKDCVFTQLLQSTITNFVDLDDSLALVAPPTKGSPSTRLDPSLLYAQLPHDYEGFVVSFDGSAKTEKNGGYASAYLEQTTVNMAEYSGMNHGAIAALQHGADNLVIVGDSRLAIQQTPGVVACRFANDLLNRHRDLRSSSQSDICTYVGSKVSKVVLNDHRKTELKELNRTQEMIYEPSSDDIKVENTSSETFAQIPDGKTSYIHTMDSDILLQRKTYADFAHQEHAEVSATTR</sequence>
<name>A0A225UTF3_9STRA</name>
<feature type="non-terminal residue" evidence="1">
    <location>
        <position position="557"/>
    </location>
</feature>
<dbReference type="OrthoDB" id="430238at2759"/>
<dbReference type="AlphaFoldDB" id="A0A225UTF3"/>
<dbReference type="InterPro" id="IPR036397">
    <property type="entry name" value="RNaseH_sf"/>
</dbReference>
<dbReference type="Gene3D" id="3.30.420.10">
    <property type="entry name" value="Ribonuclease H-like superfamily/Ribonuclease H"/>
    <property type="match status" value="1"/>
</dbReference>
<dbReference type="InterPro" id="IPR051320">
    <property type="entry name" value="Viral_Replic_Matur_Polypro"/>
</dbReference>
<dbReference type="PANTHER" id="PTHR33064:SF37">
    <property type="entry name" value="RIBONUCLEASE H"/>
    <property type="match status" value="1"/>
</dbReference>
<accession>A0A225UTF3</accession>
<proteinExistence type="predicted"/>
<protein>
    <recommendedName>
        <fullName evidence="3">RNase H type-1 domain-containing protein</fullName>
    </recommendedName>
</protein>
<dbReference type="Gene3D" id="3.30.70.270">
    <property type="match status" value="1"/>
</dbReference>
<dbReference type="InterPro" id="IPR043502">
    <property type="entry name" value="DNA/RNA_pol_sf"/>
</dbReference>
<dbReference type="SUPFAM" id="SSF56672">
    <property type="entry name" value="DNA/RNA polymerases"/>
    <property type="match status" value="1"/>
</dbReference>
<keyword evidence="2" id="KW-1185">Reference proteome</keyword>
<dbReference type="EMBL" id="NBNE01011556">
    <property type="protein sequence ID" value="OWY96495.1"/>
    <property type="molecule type" value="Genomic_DNA"/>
</dbReference>
<gene>
    <name evidence="1" type="ORF">PHMEG_00033226</name>
</gene>
<evidence type="ECO:0000313" key="2">
    <source>
        <dbReference type="Proteomes" id="UP000198211"/>
    </source>
</evidence>
<dbReference type="PANTHER" id="PTHR33064">
    <property type="entry name" value="POL PROTEIN"/>
    <property type="match status" value="1"/>
</dbReference>
<dbReference type="InterPro" id="IPR043128">
    <property type="entry name" value="Rev_trsase/Diguanyl_cyclase"/>
</dbReference>
<comment type="caution">
    <text evidence="1">The sequence shown here is derived from an EMBL/GenBank/DDBJ whole genome shotgun (WGS) entry which is preliminary data.</text>
</comment>
<reference evidence="2" key="1">
    <citation type="submission" date="2017-03" db="EMBL/GenBank/DDBJ databases">
        <title>Phytopthora megakarya and P. palmivora, two closely related causual agents of cacao black pod achieved similar genome size and gene model numbers by different mechanisms.</title>
        <authorList>
            <person name="Ali S."/>
            <person name="Shao J."/>
            <person name="Larry D.J."/>
            <person name="Kronmiller B."/>
            <person name="Shen D."/>
            <person name="Strem M.D."/>
            <person name="Melnick R.L."/>
            <person name="Guiltinan M.J."/>
            <person name="Tyler B.M."/>
            <person name="Meinhardt L.W."/>
            <person name="Bailey B.A."/>
        </authorList>
    </citation>
    <scope>NUCLEOTIDE SEQUENCE [LARGE SCALE GENOMIC DNA]</scope>
    <source>
        <strain evidence="2">zdho120</strain>
    </source>
</reference>
<organism evidence="1 2">
    <name type="scientific">Phytophthora megakarya</name>
    <dbReference type="NCBI Taxonomy" id="4795"/>
    <lineage>
        <taxon>Eukaryota</taxon>
        <taxon>Sar</taxon>
        <taxon>Stramenopiles</taxon>
        <taxon>Oomycota</taxon>
        <taxon>Peronosporomycetes</taxon>
        <taxon>Peronosporales</taxon>
        <taxon>Peronosporaceae</taxon>
        <taxon>Phytophthora</taxon>
    </lineage>
</organism>
<dbReference type="Proteomes" id="UP000198211">
    <property type="component" value="Unassembled WGS sequence"/>
</dbReference>
<dbReference type="SUPFAM" id="SSF53098">
    <property type="entry name" value="Ribonuclease H-like"/>
    <property type="match status" value="1"/>
</dbReference>